<accession>A0A084ZP92</accession>
<keyword evidence="7" id="KW-1185">Reference proteome</keyword>
<dbReference type="EC" id="5.2.1.8" evidence="4"/>
<sequence length="227" mass="25190">MIQGTGNTETVSVNLESPVARQSWASGYVLGRDLKSMVDERRDWKVAVETRQFLSGIEDAFFNHSRLSEEEFSETLNELDSIVSAARTKVLKEQKVLGELFRSEFKKKKGVKTSSGGFLYKVDSPGDNDIKADSEIELTVKETLIDGTVVSDMERDGILISKKRSELPPVIQEAVGYLRNHGSLTMVVPPELAYGDNGFSPLVPPGATMVYFLSIKDVRTLVKKKVN</sequence>
<protein>
    <recommendedName>
        <fullName evidence="4">Peptidyl-prolyl cis-trans isomerase</fullName>
        <ecNumber evidence="4">5.2.1.8</ecNumber>
    </recommendedName>
</protein>
<gene>
    <name evidence="6" type="ORF">GTGU_04289</name>
</gene>
<comment type="caution">
    <text evidence="6">The sequence shown here is derived from an EMBL/GenBank/DDBJ whole genome shotgun (WGS) entry which is preliminary data.</text>
</comment>
<reference evidence="7" key="1">
    <citation type="submission" date="2014-05" db="EMBL/GenBank/DDBJ databases">
        <title>ATOL: Assembling a taxonomically balanced genome-scale reconstruction of the evolutionary history of the Enterobacteriaceae.</title>
        <authorList>
            <person name="Plunkett G. III"/>
            <person name="Neeno-Eckwall E.C."/>
            <person name="Glasner J.D."/>
            <person name="Perna N.T."/>
        </authorList>
    </citation>
    <scope>NUCLEOTIDE SEQUENCE [LARGE SCALE GENOMIC DNA]</scope>
    <source>
        <strain evidence="7">ATCC 49490</strain>
    </source>
</reference>
<dbReference type="eggNOG" id="COG0545">
    <property type="taxonomic scope" value="Bacteria"/>
</dbReference>
<dbReference type="EMBL" id="JMTB01000117">
    <property type="protein sequence ID" value="KFB99286.1"/>
    <property type="molecule type" value="Genomic_DNA"/>
</dbReference>
<dbReference type="GO" id="GO:0006457">
    <property type="term" value="P:protein folding"/>
    <property type="evidence" value="ECO:0007669"/>
    <property type="project" value="InterPro"/>
</dbReference>
<proteinExistence type="inferred from homology"/>
<dbReference type="GO" id="GO:0003755">
    <property type="term" value="F:peptidyl-prolyl cis-trans isomerase activity"/>
    <property type="evidence" value="ECO:0007669"/>
    <property type="project" value="UniProtKB-UniRule"/>
</dbReference>
<dbReference type="Proteomes" id="UP000028630">
    <property type="component" value="Unassembled WGS sequence"/>
</dbReference>
<dbReference type="AlphaFoldDB" id="A0A084ZP92"/>
<evidence type="ECO:0000313" key="6">
    <source>
        <dbReference type="EMBL" id="KFB99286.1"/>
    </source>
</evidence>
<dbReference type="Gene3D" id="1.10.287.460">
    <property type="entry name" value="Peptidyl-prolyl cis-trans isomerase, FKBP-type, N-terminal domain"/>
    <property type="match status" value="1"/>
</dbReference>
<evidence type="ECO:0000259" key="5">
    <source>
        <dbReference type="PROSITE" id="PS50059"/>
    </source>
</evidence>
<evidence type="ECO:0000313" key="7">
    <source>
        <dbReference type="Proteomes" id="UP000028630"/>
    </source>
</evidence>
<evidence type="ECO:0000256" key="1">
    <source>
        <dbReference type="ARBA" id="ARBA00000971"/>
    </source>
</evidence>
<dbReference type="InterPro" id="IPR000774">
    <property type="entry name" value="PPIase_FKBP_N"/>
</dbReference>
<dbReference type="Gene3D" id="3.10.50.40">
    <property type="match status" value="1"/>
</dbReference>
<comment type="catalytic activity">
    <reaction evidence="1 3 4">
        <text>[protein]-peptidylproline (omega=180) = [protein]-peptidylproline (omega=0)</text>
        <dbReference type="Rhea" id="RHEA:16237"/>
        <dbReference type="Rhea" id="RHEA-COMP:10747"/>
        <dbReference type="Rhea" id="RHEA-COMP:10748"/>
        <dbReference type="ChEBI" id="CHEBI:83833"/>
        <dbReference type="ChEBI" id="CHEBI:83834"/>
        <dbReference type="EC" id="5.2.1.8"/>
    </reaction>
</comment>
<feature type="domain" description="PPIase FKBP-type" evidence="5">
    <location>
        <begin position="133"/>
        <end position="219"/>
    </location>
</feature>
<dbReference type="InterPro" id="IPR001179">
    <property type="entry name" value="PPIase_FKBP_dom"/>
</dbReference>
<dbReference type="InterPro" id="IPR036944">
    <property type="entry name" value="PPIase_FKBP_N_sf"/>
</dbReference>
<evidence type="ECO:0000256" key="4">
    <source>
        <dbReference type="RuleBase" id="RU003915"/>
    </source>
</evidence>
<organism evidence="6 7">
    <name type="scientific">Trabulsiella guamensis ATCC 49490</name>
    <dbReference type="NCBI Taxonomy" id="1005994"/>
    <lineage>
        <taxon>Bacteria</taxon>
        <taxon>Pseudomonadati</taxon>
        <taxon>Pseudomonadota</taxon>
        <taxon>Gammaproteobacteria</taxon>
        <taxon>Enterobacterales</taxon>
        <taxon>Enterobacteriaceae</taxon>
        <taxon>Trabulsiella</taxon>
    </lineage>
</organism>
<dbReference type="SUPFAM" id="SSF54534">
    <property type="entry name" value="FKBP-like"/>
    <property type="match status" value="1"/>
</dbReference>
<dbReference type="Pfam" id="PF01346">
    <property type="entry name" value="FKBP_N"/>
    <property type="match status" value="1"/>
</dbReference>
<keyword evidence="3 4" id="KW-0413">Isomerase</keyword>
<name>A0A084ZP92_9ENTR</name>
<dbReference type="PROSITE" id="PS50059">
    <property type="entry name" value="FKBP_PPIASE"/>
    <property type="match status" value="1"/>
</dbReference>
<dbReference type="Pfam" id="PF00254">
    <property type="entry name" value="FKBP_C"/>
    <property type="match status" value="1"/>
</dbReference>
<evidence type="ECO:0000256" key="2">
    <source>
        <dbReference type="ARBA" id="ARBA00023110"/>
    </source>
</evidence>
<evidence type="ECO:0000256" key="3">
    <source>
        <dbReference type="PROSITE-ProRule" id="PRU00277"/>
    </source>
</evidence>
<dbReference type="InterPro" id="IPR046357">
    <property type="entry name" value="PPIase_dom_sf"/>
</dbReference>
<keyword evidence="2 3" id="KW-0697">Rotamase</keyword>
<comment type="similarity">
    <text evidence="4">Belongs to the FKBP-type PPIase family.</text>
</comment>